<gene>
    <name evidence="2" type="ORF">DPBNPPHM_03842</name>
</gene>
<sequence length="185" mass="19544">MTSMDTLNPYQAPTGLDPGPIAGKYCDTGVFGKGRIGRLRYLGYSLLVMLIFYVALAVIIALGAFILPDSSEIIIGGSIVALMIPMIIITIKLGIRRLNDINATGAYMFLMLIPIVNSILALVLMLASGAPSSNNYGSPPPPNPRGMGAIIVAFVFVPVFGILAAVALPAYQDYIERAEAAQTAP</sequence>
<dbReference type="InterPro" id="IPR008523">
    <property type="entry name" value="DUF805"/>
</dbReference>
<feature type="transmembrane region" description="Helical" evidence="1">
    <location>
        <begin position="73"/>
        <end position="95"/>
    </location>
</feature>
<dbReference type="Gene3D" id="3.30.700.10">
    <property type="entry name" value="Glycoprotein, Type 4 Pilin"/>
    <property type="match status" value="1"/>
</dbReference>
<keyword evidence="1" id="KW-0812">Transmembrane</keyword>
<dbReference type="AlphaFoldDB" id="A0A5S9QF34"/>
<keyword evidence="1" id="KW-1133">Transmembrane helix</keyword>
<accession>A0A5S9QF34</accession>
<reference evidence="2 3" key="1">
    <citation type="submission" date="2019-11" db="EMBL/GenBank/DDBJ databases">
        <authorList>
            <person name="Holert J."/>
        </authorList>
    </citation>
    <scope>NUCLEOTIDE SEQUENCE [LARGE SCALE GENOMIC DNA]</scope>
    <source>
        <strain evidence="2">BC5_2</strain>
    </source>
</reference>
<evidence type="ECO:0000313" key="2">
    <source>
        <dbReference type="EMBL" id="CAA0100795.1"/>
    </source>
</evidence>
<dbReference type="Proteomes" id="UP000434580">
    <property type="component" value="Unassembled WGS sequence"/>
</dbReference>
<feature type="transmembrane region" description="Helical" evidence="1">
    <location>
        <begin position="147"/>
        <end position="168"/>
    </location>
</feature>
<dbReference type="Pfam" id="PF05656">
    <property type="entry name" value="DUF805"/>
    <property type="match status" value="1"/>
</dbReference>
<feature type="transmembrane region" description="Helical" evidence="1">
    <location>
        <begin position="107"/>
        <end position="127"/>
    </location>
</feature>
<evidence type="ECO:0000256" key="1">
    <source>
        <dbReference type="SAM" id="Phobius"/>
    </source>
</evidence>
<organism evidence="2 3">
    <name type="scientific">BD1-7 clade bacterium</name>
    <dbReference type="NCBI Taxonomy" id="2029982"/>
    <lineage>
        <taxon>Bacteria</taxon>
        <taxon>Pseudomonadati</taxon>
        <taxon>Pseudomonadota</taxon>
        <taxon>Gammaproteobacteria</taxon>
        <taxon>Cellvibrionales</taxon>
        <taxon>Spongiibacteraceae</taxon>
        <taxon>BD1-7 clade</taxon>
    </lineage>
</organism>
<dbReference type="EMBL" id="CACSII010000008">
    <property type="protein sequence ID" value="CAA0100795.1"/>
    <property type="molecule type" value="Genomic_DNA"/>
</dbReference>
<dbReference type="GO" id="GO:0005886">
    <property type="term" value="C:plasma membrane"/>
    <property type="evidence" value="ECO:0007669"/>
    <property type="project" value="TreeGrafter"/>
</dbReference>
<keyword evidence="1" id="KW-0472">Membrane</keyword>
<evidence type="ECO:0008006" key="4">
    <source>
        <dbReference type="Google" id="ProtNLM"/>
    </source>
</evidence>
<name>A0A5S9QF34_9GAMM</name>
<proteinExistence type="predicted"/>
<evidence type="ECO:0000313" key="3">
    <source>
        <dbReference type="Proteomes" id="UP000434580"/>
    </source>
</evidence>
<dbReference type="PANTHER" id="PTHR34980">
    <property type="entry name" value="INNER MEMBRANE PROTEIN-RELATED-RELATED"/>
    <property type="match status" value="1"/>
</dbReference>
<feature type="transmembrane region" description="Helical" evidence="1">
    <location>
        <begin position="41"/>
        <end position="67"/>
    </location>
</feature>
<protein>
    <recommendedName>
        <fullName evidence="4">Inner membrane protein YhaI</fullName>
    </recommendedName>
</protein>
<dbReference type="PANTHER" id="PTHR34980:SF3">
    <property type="entry name" value="BLR8105 PROTEIN"/>
    <property type="match status" value="1"/>
</dbReference>
<dbReference type="OrthoDB" id="9812349at2"/>